<dbReference type="EMBL" id="CADCWP010000063">
    <property type="protein sequence ID" value="CAA9564195.1"/>
    <property type="molecule type" value="Genomic_DNA"/>
</dbReference>
<protein>
    <submittedName>
        <fullName evidence="1">Uncharacterized protein</fullName>
    </submittedName>
</protein>
<evidence type="ECO:0000313" key="1">
    <source>
        <dbReference type="EMBL" id="CAA9564195.1"/>
    </source>
</evidence>
<name>A0A6J4V068_9DEIN</name>
<accession>A0A6J4V068</accession>
<gene>
    <name evidence="1" type="ORF">AVDCRST_MAG86-892</name>
</gene>
<organism evidence="1">
    <name type="scientific">uncultured Truepera sp</name>
    <dbReference type="NCBI Taxonomy" id="543023"/>
    <lineage>
        <taxon>Bacteria</taxon>
        <taxon>Thermotogati</taxon>
        <taxon>Deinococcota</taxon>
        <taxon>Deinococci</taxon>
        <taxon>Trueperales</taxon>
        <taxon>Trueperaceae</taxon>
        <taxon>Truepera</taxon>
        <taxon>environmental samples</taxon>
    </lineage>
</organism>
<proteinExistence type="predicted"/>
<reference evidence="1" key="1">
    <citation type="submission" date="2020-02" db="EMBL/GenBank/DDBJ databases">
        <authorList>
            <person name="Meier V. D."/>
        </authorList>
    </citation>
    <scope>NUCLEOTIDE SEQUENCE</scope>
    <source>
        <strain evidence="1">AVDCRST_MAG86</strain>
    </source>
</reference>
<sequence length="216" mass="24618">MLVALLFLSPLVPQSPQAWHYAATEGSKLASTVFQDTAHGLVCAKRSQAEVVYTLEGVATEKGEHPSRLAEEIMVYLWDDWTLLHVSGYDTRAVLNELDDQPLLEAFLERFYQEHHSCLLGVLRVLVFGYEKRYKFLDGGYVRSREALGERYQPLALEPKYFPGSGIFEPLGLVYAVKLSDLFLIGWLREKAIDLVTETLQRRAQTSDDPLKVRRQ</sequence>
<dbReference type="AlphaFoldDB" id="A0A6J4V068"/>